<feature type="signal peptide" evidence="1">
    <location>
        <begin position="1"/>
        <end position="22"/>
    </location>
</feature>
<dbReference type="OMA" id="VAWEGHR"/>
<keyword evidence="3" id="KW-1185">Reference proteome</keyword>
<reference evidence="2" key="1">
    <citation type="submission" date="2022-08" db="UniProtKB">
        <authorList>
            <consortium name="EnsemblMetazoa"/>
        </authorList>
    </citation>
    <scope>IDENTIFICATION</scope>
    <source>
        <strain evidence="2">05x7-T-G4-1.051#20</strain>
    </source>
</reference>
<evidence type="ECO:0000256" key="1">
    <source>
        <dbReference type="SAM" id="SignalP"/>
    </source>
</evidence>
<sequence>MINTFLLTIGCVVVLLSGQTSAWLLEKSHSQCHGGKPYYFGTTDLLCKLGRRSVRAPSRFSLGLSHGWILFDGEYFEWGVSGDSYHYGSTLTDADHCKTVRESQPAGYSQLDRACIEKCARSYKGRYGAYHLLTNNCHDFANRISEVLCNHTQCPGWCH</sequence>
<proteinExistence type="predicted"/>
<keyword evidence="1" id="KW-0732">Signal</keyword>
<evidence type="ECO:0000313" key="3">
    <source>
        <dbReference type="Proteomes" id="UP000005408"/>
    </source>
</evidence>
<protein>
    <recommendedName>
        <fullName evidence="4">LRAT domain-containing protein</fullName>
    </recommendedName>
</protein>
<dbReference type="InterPro" id="IPR042266">
    <property type="entry name" value="PPPDE_sf"/>
</dbReference>
<name>A0A8W8K8A1_MAGGI</name>
<dbReference type="AlphaFoldDB" id="A0A8W8K8A1"/>
<accession>A0A8W8K8A1</accession>
<evidence type="ECO:0008006" key="4">
    <source>
        <dbReference type="Google" id="ProtNLM"/>
    </source>
</evidence>
<feature type="chain" id="PRO_5036458546" description="LRAT domain-containing protein" evidence="1">
    <location>
        <begin position="23"/>
        <end position="159"/>
    </location>
</feature>
<dbReference type="Proteomes" id="UP000005408">
    <property type="component" value="Unassembled WGS sequence"/>
</dbReference>
<dbReference type="EnsemblMetazoa" id="G22096.2">
    <property type="protein sequence ID" value="G22096.2:cds"/>
    <property type="gene ID" value="G22096"/>
</dbReference>
<evidence type="ECO:0000313" key="2">
    <source>
        <dbReference type="EnsemblMetazoa" id="G22096.2:cds"/>
    </source>
</evidence>
<organism evidence="2 3">
    <name type="scientific">Magallana gigas</name>
    <name type="common">Pacific oyster</name>
    <name type="synonym">Crassostrea gigas</name>
    <dbReference type="NCBI Taxonomy" id="29159"/>
    <lineage>
        <taxon>Eukaryota</taxon>
        <taxon>Metazoa</taxon>
        <taxon>Spiralia</taxon>
        <taxon>Lophotrochozoa</taxon>
        <taxon>Mollusca</taxon>
        <taxon>Bivalvia</taxon>
        <taxon>Autobranchia</taxon>
        <taxon>Pteriomorphia</taxon>
        <taxon>Ostreida</taxon>
        <taxon>Ostreoidea</taxon>
        <taxon>Ostreidae</taxon>
        <taxon>Magallana</taxon>
    </lineage>
</organism>
<dbReference type="OrthoDB" id="6082640at2759"/>
<dbReference type="Gene3D" id="3.90.1720.30">
    <property type="entry name" value="PPPDE domains"/>
    <property type="match status" value="1"/>
</dbReference>